<dbReference type="InterPro" id="IPR022691">
    <property type="entry name" value="Tscrpt_elong_fac_GreA/B_N"/>
</dbReference>
<dbReference type="SUPFAM" id="SSF46557">
    <property type="entry name" value="GreA transcript cleavage protein, N-terminal domain"/>
    <property type="match status" value="1"/>
</dbReference>
<feature type="domain" description="Transcription elongation factor GreA/GreB N-terminal" evidence="10">
    <location>
        <begin position="4"/>
        <end position="74"/>
    </location>
</feature>
<evidence type="ECO:0000256" key="6">
    <source>
        <dbReference type="ARBA" id="ARBA00030776"/>
    </source>
</evidence>
<dbReference type="Gene3D" id="1.10.287.180">
    <property type="entry name" value="Transcription elongation factor, GreA/GreB, N-terminal domain"/>
    <property type="match status" value="1"/>
</dbReference>
<dbReference type="InterPro" id="IPR036953">
    <property type="entry name" value="GreA/GreB_C_sf"/>
</dbReference>
<dbReference type="InterPro" id="IPR009367">
    <property type="entry name" value="Elm1-like"/>
</dbReference>
<name>A0A258FGD2_9CAUL</name>
<evidence type="ECO:0000313" key="12">
    <source>
        <dbReference type="Proteomes" id="UP000215595"/>
    </source>
</evidence>
<dbReference type="GO" id="GO:0070063">
    <property type="term" value="F:RNA polymerase binding"/>
    <property type="evidence" value="ECO:0007669"/>
    <property type="project" value="InterPro"/>
</dbReference>
<dbReference type="NCBIfam" id="TIGR01462">
    <property type="entry name" value="greA"/>
    <property type="match status" value="1"/>
</dbReference>
<evidence type="ECO:0000256" key="7">
    <source>
        <dbReference type="HAMAP-Rule" id="MF_00105"/>
    </source>
</evidence>
<comment type="caution">
    <text evidence="11">The sequence shown here is derived from an EMBL/GenBank/DDBJ whole genome shotgun (WGS) entry which is preliminary data.</text>
</comment>
<comment type="function">
    <text evidence="7 8">Necessary for efficient RNA polymerase transcription elongation past template-encoded arresting sites. The arresting sites in DNA have the property of trapping a certain fraction of elongating RNA polymerases that pass through, resulting in locked ternary complexes. Cleavage of the nascent transcript by cleavage factors such as GreA or GreB allows the resumption of elongation from the new 3'terminus. GreA releases sequences of 2 to 3 nucleotides.</text>
</comment>
<evidence type="ECO:0000259" key="9">
    <source>
        <dbReference type="Pfam" id="PF01272"/>
    </source>
</evidence>
<dbReference type="AlphaFoldDB" id="A0A258FGD2"/>
<dbReference type="Pfam" id="PF01272">
    <property type="entry name" value="GreA_GreB"/>
    <property type="match status" value="1"/>
</dbReference>
<dbReference type="Proteomes" id="UP000215595">
    <property type="component" value="Unassembled WGS sequence"/>
</dbReference>
<keyword evidence="11" id="KW-0648">Protein biosynthesis</keyword>
<evidence type="ECO:0000256" key="2">
    <source>
        <dbReference type="ARBA" id="ARBA00013729"/>
    </source>
</evidence>
<dbReference type="InterPro" id="IPR036805">
    <property type="entry name" value="Tscrpt_elong_fac_GreA/B_N_sf"/>
</dbReference>
<keyword evidence="4 7" id="KW-0238">DNA-binding</keyword>
<dbReference type="GO" id="GO:0032784">
    <property type="term" value="P:regulation of DNA-templated transcription elongation"/>
    <property type="evidence" value="ECO:0007669"/>
    <property type="project" value="UniProtKB-UniRule"/>
</dbReference>
<comment type="similarity">
    <text evidence="1 7 8">Belongs to the GreA/GreB family.</text>
</comment>
<dbReference type="Gene3D" id="3.10.50.30">
    <property type="entry name" value="Transcription elongation factor, GreA/GreB, C-terminal domain"/>
    <property type="match status" value="1"/>
</dbReference>
<dbReference type="FunFam" id="1.10.287.180:FF:000001">
    <property type="entry name" value="Transcription elongation factor GreA"/>
    <property type="match status" value="1"/>
</dbReference>
<dbReference type="Pfam" id="PF06258">
    <property type="entry name" value="Mito_fiss_Elm1"/>
    <property type="match status" value="1"/>
</dbReference>
<dbReference type="PANTHER" id="PTHR33986:SF15">
    <property type="entry name" value="MITOCHONDRIAL FISSION PROTEIN ELM1"/>
    <property type="match status" value="1"/>
</dbReference>
<evidence type="ECO:0000256" key="8">
    <source>
        <dbReference type="RuleBase" id="RU000556"/>
    </source>
</evidence>
<dbReference type="InterPro" id="IPR001437">
    <property type="entry name" value="Tscrpt_elong_fac_GreA/B_C"/>
</dbReference>
<reference evidence="11 12" key="1">
    <citation type="submission" date="2017-03" db="EMBL/GenBank/DDBJ databases">
        <title>Lifting the veil on microbial sulfur biogeochemistry in mining wastewaters.</title>
        <authorList>
            <person name="Kantor R.S."/>
            <person name="Colenbrander Nelson T."/>
            <person name="Marshall S."/>
            <person name="Bennett D."/>
            <person name="Apte S."/>
            <person name="Camacho D."/>
            <person name="Thomas B.C."/>
            <person name="Warren L.A."/>
            <person name="Banfield J.F."/>
        </authorList>
    </citation>
    <scope>NUCLEOTIDE SEQUENCE [LARGE SCALE GENOMIC DNA]</scope>
    <source>
        <strain evidence="11">32-69-9</strain>
    </source>
</reference>
<evidence type="ECO:0000256" key="4">
    <source>
        <dbReference type="ARBA" id="ARBA00023125"/>
    </source>
</evidence>
<dbReference type="GO" id="GO:0003677">
    <property type="term" value="F:DNA binding"/>
    <property type="evidence" value="ECO:0007669"/>
    <property type="project" value="UniProtKB-UniRule"/>
</dbReference>
<organism evidence="11 12">
    <name type="scientific">Brevundimonas subvibrioides</name>
    <dbReference type="NCBI Taxonomy" id="74313"/>
    <lineage>
        <taxon>Bacteria</taxon>
        <taxon>Pseudomonadati</taxon>
        <taxon>Pseudomonadota</taxon>
        <taxon>Alphaproteobacteria</taxon>
        <taxon>Caulobacterales</taxon>
        <taxon>Caulobacteraceae</taxon>
        <taxon>Brevundimonas</taxon>
    </lineage>
</organism>
<dbReference type="InterPro" id="IPR028624">
    <property type="entry name" value="Tscrpt_elong_fac_GreA/B"/>
</dbReference>
<evidence type="ECO:0000256" key="3">
    <source>
        <dbReference type="ARBA" id="ARBA00023015"/>
    </source>
</evidence>
<dbReference type="GO" id="GO:0003746">
    <property type="term" value="F:translation elongation factor activity"/>
    <property type="evidence" value="ECO:0007669"/>
    <property type="project" value="UniProtKB-KW"/>
</dbReference>
<evidence type="ECO:0000256" key="5">
    <source>
        <dbReference type="ARBA" id="ARBA00023163"/>
    </source>
</evidence>
<dbReference type="NCBIfam" id="NF001261">
    <property type="entry name" value="PRK00226.1-2"/>
    <property type="match status" value="1"/>
</dbReference>
<dbReference type="InterPro" id="IPR006359">
    <property type="entry name" value="Tscrpt_elong_fac_GreA"/>
</dbReference>
<proteinExistence type="inferred from homology"/>
<keyword evidence="5 7" id="KW-0804">Transcription</keyword>
<gene>
    <name evidence="7" type="primary">greA</name>
    <name evidence="11" type="ORF">B7Z01_13560</name>
</gene>
<keyword evidence="11" id="KW-0251">Elongation factor</keyword>
<dbReference type="Pfam" id="PF03449">
    <property type="entry name" value="GreA_GreB_N"/>
    <property type="match status" value="1"/>
</dbReference>
<dbReference type="PANTHER" id="PTHR33986">
    <property type="entry name" value="OS02G0535700 PROTEIN"/>
    <property type="match status" value="1"/>
</dbReference>
<protein>
    <recommendedName>
        <fullName evidence="2 7">Transcription elongation factor GreA</fullName>
    </recommendedName>
    <alternativeName>
        <fullName evidence="6 7">Transcript cleavage factor GreA</fullName>
    </alternativeName>
</protein>
<dbReference type="EMBL" id="NCEB01000038">
    <property type="protein sequence ID" value="OYX30863.1"/>
    <property type="molecule type" value="Genomic_DNA"/>
</dbReference>
<evidence type="ECO:0000259" key="10">
    <source>
        <dbReference type="Pfam" id="PF03449"/>
    </source>
</evidence>
<feature type="domain" description="Transcription elongation factor GreA/GreB C-terminal" evidence="9">
    <location>
        <begin position="82"/>
        <end position="112"/>
    </location>
</feature>
<keyword evidence="3 7" id="KW-0805">Transcription regulation</keyword>
<sequence>MEKVPMTSEGYRTLDAQLKQLKSVERPSVIAAISEAREHGDLSENAEYHAAKERQGWIEGQIAEIEDKISRAQVIDVSKLDGDQVKFGATVTVVDEDTEEEGRYQIVGEHELRNPQGRVEVGAGPLSIRVVTDGRAGIENQALGLAEAVARLTPATIDVRRVQWRPAFDWLPVALKAPGMLDASSNLSLPKHGEPWPDLWIAAGRASLPLSLAARKRSGGRTFVVQVQDPRMDPDRFDQVVAPAHDGLTGPNVVSVTGSPHRITAEALGEAGPAFAALLGPLPRPRVAALIGGRSRVFDLTADHAVVLANRIAGAVEGAGGSLMLTFSRRTPEAAERVMRDRLCGIPGLIWDGEGANPLFAILHFADHILVTEDSANMAAEAASTGKPVHILPMVALRPPGKFARLHADLRERGASRPFDGRLETWTYEPLAETARAARAVLQAMTQT</sequence>
<dbReference type="HAMAP" id="MF_00105">
    <property type="entry name" value="GreA_GreB"/>
    <property type="match status" value="1"/>
</dbReference>
<accession>A0A258FGD2</accession>
<evidence type="ECO:0000313" key="11">
    <source>
        <dbReference type="EMBL" id="OYX30863.1"/>
    </source>
</evidence>
<evidence type="ECO:0000256" key="1">
    <source>
        <dbReference type="ARBA" id="ARBA00008213"/>
    </source>
</evidence>